<name>A0A1V8RLG6_9HYPH</name>
<reference evidence="1 2" key="1">
    <citation type="journal article" date="2016" name="Int. J. Syst. Evol. Microbiol.">
        <title>Pseudaminobacter manganicus sp. nov., isolated from sludge of a manganese mine.</title>
        <authorList>
            <person name="Li J."/>
            <person name="Huang J."/>
            <person name="Liao S."/>
            <person name="Wang G."/>
        </authorList>
    </citation>
    <scope>NUCLEOTIDE SEQUENCE [LARGE SCALE GENOMIC DNA]</scope>
    <source>
        <strain evidence="1 2">JH-7</strain>
    </source>
</reference>
<dbReference type="AlphaFoldDB" id="A0A1V8RLG6"/>
<evidence type="ECO:0000313" key="1">
    <source>
        <dbReference type="EMBL" id="OQM74042.1"/>
    </source>
</evidence>
<dbReference type="GO" id="GO:0016740">
    <property type="term" value="F:transferase activity"/>
    <property type="evidence" value="ECO:0007669"/>
    <property type="project" value="UniProtKB-KW"/>
</dbReference>
<sequence>MHGAVRHNSAFSRKGLSERLFAQLFSGLVYPQIWEDPDVDMAALEICPGHRIVTIASGGCNALSYLLADPARIEAVDLNRAHVAFNRLKLAALANLPDYEAFYRFYGAGDEKENIEAYGRFIRPHLDAGSRAYWEKRKLLGRRRISIFSRNLYRHGLLGAFIGIGHRVARIYGIDPRRLLEAGSLEDQRRFFNEEISPLFDRRVIRWAIRRKSSLFGLGIPPQQYDALAGPDGDMASVLRARLEKLACGFPLTDNYFAWQAFGRGYSAADGGPLPPYLSRVNFDKVRARADRMTVSNASYTEFLAAKPPASVDRFVLLDAQDWMSDTQLNGLWREIGRTAAPSARVIFRTAGAQSLLPGRLDDAMLKRWEYRQQQSRELHARDRSSIYGGFHLYVLGGEPA</sequence>
<comment type="caution">
    <text evidence="1">The sequence shown here is derived from an EMBL/GenBank/DDBJ whole genome shotgun (WGS) entry which is preliminary data.</text>
</comment>
<dbReference type="PANTHER" id="PTHR47473:SF1">
    <property type="entry name" value="METHYLTRANSFERASE DOMAIN-CONTAINING PROTEIN"/>
    <property type="match status" value="1"/>
</dbReference>
<accession>A0A1V8RLG6</accession>
<dbReference type="EMBL" id="MDET01000045">
    <property type="protein sequence ID" value="OQM74042.1"/>
    <property type="molecule type" value="Genomic_DNA"/>
</dbReference>
<gene>
    <name evidence="1" type="ORF">BFN67_06740</name>
</gene>
<keyword evidence="2" id="KW-1185">Reference proteome</keyword>
<dbReference type="PANTHER" id="PTHR47473">
    <property type="entry name" value="BTA1P"/>
    <property type="match status" value="1"/>
</dbReference>
<evidence type="ECO:0000313" key="2">
    <source>
        <dbReference type="Proteomes" id="UP000191905"/>
    </source>
</evidence>
<dbReference type="Proteomes" id="UP000191905">
    <property type="component" value="Unassembled WGS sequence"/>
</dbReference>
<keyword evidence="1" id="KW-0808">Transferase</keyword>
<dbReference type="InterPro" id="IPR021829">
    <property type="entry name" value="DUF3419"/>
</dbReference>
<proteinExistence type="predicted"/>
<protein>
    <submittedName>
        <fullName evidence="1">S-adenosylmethionine--diacylglycerol 3-amino-3-carboxypropyl transferase</fullName>
    </submittedName>
</protein>
<dbReference type="STRING" id="1873176.BFN67_06740"/>
<dbReference type="Pfam" id="PF11899">
    <property type="entry name" value="DUF3419"/>
    <property type="match status" value="1"/>
</dbReference>
<organism evidence="1 2">
    <name type="scientific">Manganibacter manganicus</name>
    <dbReference type="NCBI Taxonomy" id="1873176"/>
    <lineage>
        <taxon>Bacteria</taxon>
        <taxon>Pseudomonadati</taxon>
        <taxon>Pseudomonadota</taxon>
        <taxon>Alphaproteobacteria</taxon>
        <taxon>Hyphomicrobiales</taxon>
        <taxon>Phyllobacteriaceae</taxon>
        <taxon>Manganibacter</taxon>
    </lineage>
</organism>